<evidence type="ECO:0008006" key="3">
    <source>
        <dbReference type="Google" id="ProtNLM"/>
    </source>
</evidence>
<name>A0A239TRZ3_9FIRM</name>
<accession>A0A239TRZ3</accession>
<dbReference type="eggNOG" id="ENOG5032X7P">
    <property type="taxonomic scope" value="Bacteria"/>
</dbReference>
<evidence type="ECO:0000313" key="1">
    <source>
        <dbReference type="EMBL" id="SNV00436.1"/>
    </source>
</evidence>
<dbReference type="OrthoDB" id="1669180at2"/>
<sequence length="154" mass="17885">MNLKADSFKQYLAEKGITYFRVEEIKNEIVEDNNAQTNNNNGRVTFHTYVKVFGQKLPAVVVIDDSIYTVVRVQVIPDVSFIKNKDEFVRCVNEMNITYKAIKYYLGMDDALYLDMYIPGSKNELDGDLVIELLSAINSHLEQEYPNWMKLLWS</sequence>
<gene>
    <name evidence="1" type="ORF">SAMEA4364220_01311</name>
</gene>
<organism evidence="1 2">
    <name type="scientific">Megamonas hypermegale</name>
    <dbReference type="NCBI Taxonomy" id="158847"/>
    <lineage>
        <taxon>Bacteria</taxon>
        <taxon>Bacillati</taxon>
        <taxon>Bacillota</taxon>
        <taxon>Negativicutes</taxon>
        <taxon>Selenomonadales</taxon>
        <taxon>Selenomonadaceae</taxon>
        <taxon>Megamonas</taxon>
    </lineage>
</organism>
<dbReference type="RefSeq" id="WP_027889844.1">
    <property type="nucleotide sequence ID" value="NZ_CALXYH010000001.1"/>
</dbReference>
<dbReference type="AlphaFoldDB" id="A0A239TRZ3"/>
<reference evidence="1 2" key="1">
    <citation type="submission" date="2017-06" db="EMBL/GenBank/DDBJ databases">
        <authorList>
            <consortium name="Pathogen Informatics"/>
        </authorList>
    </citation>
    <scope>NUCLEOTIDE SEQUENCE [LARGE SCALE GENOMIC DNA]</scope>
    <source>
        <strain evidence="1 2">NCTC10570</strain>
    </source>
</reference>
<dbReference type="Proteomes" id="UP000215383">
    <property type="component" value="Chromosome 1"/>
</dbReference>
<dbReference type="GeneID" id="78507313"/>
<proteinExistence type="predicted"/>
<protein>
    <recommendedName>
        <fullName evidence="3">Bacterial sensory transduction regulator</fullName>
    </recommendedName>
</protein>
<evidence type="ECO:0000313" key="2">
    <source>
        <dbReference type="Proteomes" id="UP000215383"/>
    </source>
</evidence>
<dbReference type="EMBL" id="LT906446">
    <property type="protein sequence ID" value="SNV00436.1"/>
    <property type="molecule type" value="Genomic_DNA"/>
</dbReference>
<keyword evidence="2" id="KW-1185">Reference proteome</keyword>